<sequence>MLLSTDLHGHTLFSDGRATPEAYVDFRRGIGMRVIAVADHDVLAAVPRAARAAAGAGLLFLPALEVTSFLHFGTDRAEQFHVLAYFPPRFATLPLLRQTALFRRGEAVQAKWKAFVLGWMDGLREEERRAIDPDGELEALAPVDFPALQSMLDRVASRTSLFAAFRDHHVRFWEEDRELFGWTPEEAIECIRKDGALDVVAHPGRYRDKERTRAVLLRASGIEVYTSRHKAEVAESFRAFAEEHKKCWTASSDDHQNARYVRPAAGTPVSTIERILGRALPIEAILAAP</sequence>
<gene>
    <name evidence="2" type="ORF">GF068_12465</name>
</gene>
<reference evidence="2 3" key="1">
    <citation type="submission" date="2019-10" db="EMBL/GenBank/DDBJ databases">
        <title>A soil myxobacterium in the family Polyangiaceae.</title>
        <authorList>
            <person name="Li Y."/>
            <person name="Wang J."/>
        </authorList>
    </citation>
    <scope>NUCLEOTIDE SEQUENCE [LARGE SCALE GENOMIC DNA]</scope>
    <source>
        <strain evidence="2 3">DSM 14734</strain>
    </source>
</reference>
<accession>A0A6N7PRI9</accession>
<comment type="caution">
    <text evidence="2">The sequence shown here is derived from an EMBL/GenBank/DDBJ whole genome shotgun (WGS) entry which is preliminary data.</text>
</comment>
<protein>
    <recommendedName>
        <fullName evidence="1">Polymerase/histidinol phosphatase N-terminal domain-containing protein</fullName>
    </recommendedName>
</protein>
<dbReference type="SUPFAM" id="SSF89550">
    <property type="entry name" value="PHP domain-like"/>
    <property type="match status" value="1"/>
</dbReference>
<dbReference type="InterPro" id="IPR052018">
    <property type="entry name" value="PHP_domain"/>
</dbReference>
<feature type="domain" description="Polymerase/histidinol phosphatase N-terminal" evidence="1">
    <location>
        <begin position="5"/>
        <end position="70"/>
    </location>
</feature>
<dbReference type="AlphaFoldDB" id="A0A6N7PRI9"/>
<dbReference type="EMBL" id="WJIE01000003">
    <property type="protein sequence ID" value="MRG92734.1"/>
    <property type="molecule type" value="Genomic_DNA"/>
</dbReference>
<dbReference type="InterPro" id="IPR003141">
    <property type="entry name" value="Pol/His_phosphatase_N"/>
</dbReference>
<dbReference type="Pfam" id="PF02811">
    <property type="entry name" value="PHP"/>
    <property type="match status" value="1"/>
</dbReference>
<dbReference type="SMART" id="SM00481">
    <property type="entry name" value="POLIIIAc"/>
    <property type="match status" value="1"/>
</dbReference>
<proteinExistence type="predicted"/>
<dbReference type="Gene3D" id="3.20.20.140">
    <property type="entry name" value="Metal-dependent hydrolases"/>
    <property type="match status" value="1"/>
</dbReference>
<dbReference type="OrthoDB" id="9804333at2"/>
<dbReference type="PANTHER" id="PTHR42924:SF3">
    <property type="entry name" value="POLYMERASE_HISTIDINOL PHOSPHATASE N-TERMINAL DOMAIN-CONTAINING PROTEIN"/>
    <property type="match status" value="1"/>
</dbReference>
<evidence type="ECO:0000259" key="1">
    <source>
        <dbReference type="SMART" id="SM00481"/>
    </source>
</evidence>
<name>A0A6N7PRI9_9BACT</name>
<dbReference type="RefSeq" id="WP_153819572.1">
    <property type="nucleotide sequence ID" value="NZ_WJIE01000003.1"/>
</dbReference>
<dbReference type="InterPro" id="IPR016195">
    <property type="entry name" value="Pol/histidinol_Pase-like"/>
</dbReference>
<dbReference type="GO" id="GO:0035312">
    <property type="term" value="F:5'-3' DNA exonuclease activity"/>
    <property type="evidence" value="ECO:0007669"/>
    <property type="project" value="TreeGrafter"/>
</dbReference>
<dbReference type="PANTHER" id="PTHR42924">
    <property type="entry name" value="EXONUCLEASE"/>
    <property type="match status" value="1"/>
</dbReference>
<dbReference type="InterPro" id="IPR004013">
    <property type="entry name" value="PHP_dom"/>
</dbReference>
<organism evidence="2 3">
    <name type="scientific">Polyangium spumosum</name>
    <dbReference type="NCBI Taxonomy" id="889282"/>
    <lineage>
        <taxon>Bacteria</taxon>
        <taxon>Pseudomonadati</taxon>
        <taxon>Myxococcota</taxon>
        <taxon>Polyangia</taxon>
        <taxon>Polyangiales</taxon>
        <taxon>Polyangiaceae</taxon>
        <taxon>Polyangium</taxon>
    </lineage>
</organism>
<evidence type="ECO:0000313" key="2">
    <source>
        <dbReference type="EMBL" id="MRG92734.1"/>
    </source>
</evidence>
<dbReference type="GO" id="GO:0004534">
    <property type="term" value="F:5'-3' RNA exonuclease activity"/>
    <property type="evidence" value="ECO:0007669"/>
    <property type="project" value="TreeGrafter"/>
</dbReference>
<keyword evidence="3" id="KW-1185">Reference proteome</keyword>
<evidence type="ECO:0000313" key="3">
    <source>
        <dbReference type="Proteomes" id="UP000440224"/>
    </source>
</evidence>
<dbReference type="Proteomes" id="UP000440224">
    <property type="component" value="Unassembled WGS sequence"/>
</dbReference>